<dbReference type="InterPro" id="IPR035919">
    <property type="entry name" value="EAL_sf"/>
</dbReference>
<dbReference type="GO" id="GO:0071111">
    <property type="term" value="F:cyclic-guanylate-specific phosphodiesterase activity"/>
    <property type="evidence" value="ECO:0007669"/>
    <property type="project" value="InterPro"/>
</dbReference>
<proteinExistence type="predicted"/>
<dbReference type="SUPFAM" id="SSF141868">
    <property type="entry name" value="EAL domain-like"/>
    <property type="match status" value="1"/>
</dbReference>
<gene>
    <name evidence="2" type="ORF">ABHF33_09295</name>
</gene>
<dbReference type="PANTHER" id="PTHR33121:SF15">
    <property type="entry name" value="BLUE LIGHT- AND TEMPERATURE-REGULATED ANTIREPRESSOR BLUF"/>
    <property type="match status" value="1"/>
</dbReference>
<dbReference type="Gene3D" id="3.20.20.450">
    <property type="entry name" value="EAL domain"/>
    <property type="match status" value="1"/>
</dbReference>
<dbReference type="SMART" id="SM00052">
    <property type="entry name" value="EAL"/>
    <property type="match status" value="1"/>
</dbReference>
<dbReference type="AlphaFoldDB" id="A0AAU7F678"/>
<dbReference type="InterPro" id="IPR050706">
    <property type="entry name" value="Cyclic-di-GMP_PDE-like"/>
</dbReference>
<organism evidence="2">
    <name type="scientific">Chitinibacter mangrovi</name>
    <dbReference type="NCBI Taxonomy" id="3153927"/>
    <lineage>
        <taxon>Bacteria</taxon>
        <taxon>Pseudomonadati</taxon>
        <taxon>Pseudomonadota</taxon>
        <taxon>Betaproteobacteria</taxon>
        <taxon>Neisseriales</taxon>
        <taxon>Chitinibacteraceae</taxon>
        <taxon>Chitinibacter</taxon>
    </lineage>
</organism>
<feature type="domain" description="EAL" evidence="1">
    <location>
        <begin position="14"/>
        <end position="262"/>
    </location>
</feature>
<name>A0AAU7F678_9NEIS</name>
<dbReference type="CDD" id="cd01948">
    <property type="entry name" value="EAL"/>
    <property type="match status" value="1"/>
</dbReference>
<protein>
    <submittedName>
        <fullName evidence="2">EAL domain-containing protein</fullName>
    </submittedName>
</protein>
<accession>A0AAU7F678</accession>
<dbReference type="InterPro" id="IPR001633">
    <property type="entry name" value="EAL_dom"/>
</dbReference>
<dbReference type="KEGG" id="cmav:ABHF33_09295"/>
<dbReference type="Pfam" id="PF00563">
    <property type="entry name" value="EAL"/>
    <property type="match status" value="1"/>
</dbReference>
<evidence type="ECO:0000259" key="1">
    <source>
        <dbReference type="PROSITE" id="PS50883"/>
    </source>
</evidence>
<dbReference type="RefSeq" id="WP_348943703.1">
    <property type="nucleotide sequence ID" value="NZ_CP157355.1"/>
</dbReference>
<dbReference type="EMBL" id="CP157355">
    <property type="protein sequence ID" value="XBL99272.1"/>
    <property type="molecule type" value="Genomic_DNA"/>
</dbReference>
<dbReference type="PROSITE" id="PS50883">
    <property type="entry name" value="EAL"/>
    <property type="match status" value="1"/>
</dbReference>
<sequence>MELKHSKSIFSEPFKPIACDQCRNLEGLGFEFTMAFQPIWDTDLQRPFAYEALVRGMNGEPAYSILEQVNDGNRYRFDQACRVKAIELASKLGLQNQTDCLLSINFLPNAVYRPETCIRATLEASERFRFPTNRLMFEVTEGERVNDSEHLAGIFEAYRRRGFTTAIDDFGAGYSGLNLLAEFQPDVIKIDMELTRGIDRSASRQAILAGILLTCSRLKIRVIAEGVETEAEYRTLTEMGVHLIQGYYFARPEIDNLLQAIR</sequence>
<dbReference type="PANTHER" id="PTHR33121">
    <property type="entry name" value="CYCLIC DI-GMP PHOSPHODIESTERASE PDEF"/>
    <property type="match status" value="1"/>
</dbReference>
<reference evidence="2" key="1">
    <citation type="submission" date="2024-05" db="EMBL/GenBank/DDBJ databases">
        <authorList>
            <person name="Yang L."/>
            <person name="Pan L."/>
        </authorList>
    </citation>
    <scope>NUCLEOTIDE SEQUENCE</scope>
    <source>
        <strain evidence="2">FCG-7</strain>
    </source>
</reference>
<evidence type="ECO:0000313" key="2">
    <source>
        <dbReference type="EMBL" id="XBL99272.1"/>
    </source>
</evidence>